<protein>
    <recommendedName>
        <fullName evidence="3">Flagellar motor switch protein FliG</fullName>
    </recommendedName>
</protein>
<evidence type="ECO:0008006" key="3">
    <source>
        <dbReference type="Google" id="ProtNLM"/>
    </source>
</evidence>
<keyword evidence="2" id="KW-1185">Reference proteome</keyword>
<gene>
    <name evidence="1" type="ORF">JY572_07615</name>
</gene>
<accession>A0ABX7NE81</accession>
<evidence type="ECO:0000313" key="1">
    <source>
        <dbReference type="EMBL" id="QSQ15910.1"/>
    </source>
</evidence>
<name>A0ABX7NE81_9BACT</name>
<evidence type="ECO:0000313" key="2">
    <source>
        <dbReference type="Proteomes" id="UP000663090"/>
    </source>
</evidence>
<organism evidence="1 2">
    <name type="scientific">Myxococcus landrumensis</name>
    <dbReference type="NCBI Taxonomy" id="2813577"/>
    <lineage>
        <taxon>Bacteria</taxon>
        <taxon>Pseudomonadati</taxon>
        <taxon>Myxococcota</taxon>
        <taxon>Myxococcia</taxon>
        <taxon>Myxococcales</taxon>
        <taxon>Cystobacterineae</taxon>
        <taxon>Myxococcaceae</taxon>
        <taxon>Myxococcus</taxon>
    </lineage>
</organism>
<dbReference type="RefSeq" id="WP_206717596.1">
    <property type="nucleotide sequence ID" value="NZ_CP071091.1"/>
</dbReference>
<dbReference type="Proteomes" id="UP000663090">
    <property type="component" value="Chromosome"/>
</dbReference>
<reference evidence="1 2" key="1">
    <citation type="submission" date="2021-02" db="EMBL/GenBank/DDBJ databases">
        <title>De Novo genome assembly of isolated myxobacteria.</title>
        <authorList>
            <person name="Stevens D.C."/>
        </authorList>
    </citation>
    <scope>NUCLEOTIDE SEQUENCE [LARGE SCALE GENOMIC DNA]</scope>
    <source>
        <strain evidence="1 2">SCHIC003</strain>
    </source>
</reference>
<dbReference type="EMBL" id="CP071091">
    <property type="protein sequence ID" value="QSQ15910.1"/>
    <property type="molecule type" value="Genomic_DNA"/>
</dbReference>
<proteinExistence type="predicted"/>
<sequence>MTTAAPSNIPAPPPGCPFNAEFLPPNLRKHVDPAAPVPLRMMAAKSLVPLSPSDMLGALFMLTFDADAAVRETAAKTSAGLPEKILGSALRDEEVQPQVLGYFLGMLKEKDAYAEMLVLNASTPDEAVAAVARDCGAKLAEIIGQNQLRLLRHEDILRNLCSNAQVPVSIIDSVCDFAVRSGMQLTDVPQMKAARVRLFGPEAAEAPPDPGPTAEQVLQEMGGEVTDENAAPLEEGKRLTLAQRLMKMSISEKIKLATLGNKEARGALIRDTNKLVAVAVIRSPRITDGEVLSCAANRAIMEDVLRVIYNNREWTKNMKVKLALVKNPKVPLTVTMKFLNVLRDNELKDLSRDKNVPAAVQQFAKKMLEKKTTPKRTDDK</sequence>